<evidence type="ECO:0000313" key="2">
    <source>
        <dbReference type="Proteomes" id="UP000887574"/>
    </source>
</evidence>
<name>A0A915E9D4_9BILA</name>
<organism evidence="2 3">
    <name type="scientific">Ditylenchus dipsaci</name>
    <dbReference type="NCBI Taxonomy" id="166011"/>
    <lineage>
        <taxon>Eukaryota</taxon>
        <taxon>Metazoa</taxon>
        <taxon>Ecdysozoa</taxon>
        <taxon>Nematoda</taxon>
        <taxon>Chromadorea</taxon>
        <taxon>Rhabditida</taxon>
        <taxon>Tylenchina</taxon>
        <taxon>Tylenchomorpha</taxon>
        <taxon>Sphaerularioidea</taxon>
        <taxon>Anguinidae</taxon>
        <taxon>Anguininae</taxon>
        <taxon>Ditylenchus</taxon>
    </lineage>
</organism>
<protein>
    <submittedName>
        <fullName evidence="3">Uncharacterized protein</fullName>
    </submittedName>
</protein>
<sequence>MLKFLLMTVIVFCLGLVVHSRPSDDLSEGGSLMGHGGKGFGGYGGYGGGGYHKSAVFGKGGGGGGYGYGG</sequence>
<keyword evidence="2" id="KW-1185">Reference proteome</keyword>
<evidence type="ECO:0000313" key="3">
    <source>
        <dbReference type="WBParaSite" id="jg2938"/>
    </source>
</evidence>
<reference evidence="3" key="1">
    <citation type="submission" date="2022-11" db="UniProtKB">
        <authorList>
            <consortium name="WormBaseParasite"/>
        </authorList>
    </citation>
    <scope>IDENTIFICATION</scope>
</reference>
<dbReference type="Proteomes" id="UP000887574">
    <property type="component" value="Unplaced"/>
</dbReference>
<accession>A0A915E9D4</accession>
<proteinExistence type="predicted"/>
<evidence type="ECO:0000256" key="1">
    <source>
        <dbReference type="SAM" id="SignalP"/>
    </source>
</evidence>
<feature type="chain" id="PRO_5037127591" evidence="1">
    <location>
        <begin position="21"/>
        <end position="70"/>
    </location>
</feature>
<dbReference type="WBParaSite" id="jg2938">
    <property type="protein sequence ID" value="jg2938"/>
    <property type="gene ID" value="jg2938"/>
</dbReference>
<keyword evidence="1" id="KW-0732">Signal</keyword>
<feature type="signal peptide" evidence="1">
    <location>
        <begin position="1"/>
        <end position="20"/>
    </location>
</feature>
<dbReference type="AlphaFoldDB" id="A0A915E9D4"/>